<keyword evidence="5" id="KW-1185">Reference proteome</keyword>
<evidence type="ECO:0000256" key="1">
    <source>
        <dbReference type="ARBA" id="ARBA00009477"/>
    </source>
</evidence>
<dbReference type="RefSeq" id="WP_376868098.1">
    <property type="nucleotide sequence ID" value="NZ_JBHRYB010000016.1"/>
</dbReference>
<dbReference type="InterPro" id="IPR058625">
    <property type="entry name" value="MdtA-like_BSH"/>
</dbReference>
<accession>A0ABV7VXZ8</accession>
<reference evidence="5" key="1">
    <citation type="journal article" date="2019" name="Int. J. Syst. Evol. Microbiol.">
        <title>The Global Catalogue of Microorganisms (GCM) 10K type strain sequencing project: providing services to taxonomists for standard genome sequencing and annotation.</title>
        <authorList>
            <consortium name="The Broad Institute Genomics Platform"/>
            <consortium name="The Broad Institute Genome Sequencing Center for Infectious Disease"/>
            <person name="Wu L."/>
            <person name="Ma J."/>
        </authorList>
    </citation>
    <scope>NUCLEOTIDE SEQUENCE [LARGE SCALE GENOMIC DNA]</scope>
    <source>
        <strain evidence="5">KCTC 42424</strain>
    </source>
</reference>
<feature type="domain" description="Multidrug resistance protein MdtA-like barrel-sandwich hybrid" evidence="3">
    <location>
        <begin position="44"/>
        <end position="208"/>
    </location>
</feature>
<sequence>MKPLRYLMLVFFVAALAVIGWLLLWQNSDQPEGFSFSNGRIEAEQVTIASKQAGRIAQVLVKEGDQVKAGDVLVRLDNQQLLAKRSEAMAMITQAELAAEEADAAISQRQSLLKQADADLKRARSMYRKKVAPKEKLELAQTQYDSAVATLRLAEATKKRTLASVDAARAGLAQLETLLDDTEIRAPRNGRVQYKLVNAGEVIAAGGHVVTLLDTSDVYMELFLTADIIGQLRMQDEARIILDPAPEYVIPARISFIAADAQFTPKQVETREARADLIFRIKINIDEQLLAQYQDVVKTGVRGIGWVRTDAQAPWPQSLQVKLPAGEPSGQQ</sequence>
<evidence type="ECO:0000313" key="5">
    <source>
        <dbReference type="Proteomes" id="UP001595722"/>
    </source>
</evidence>
<dbReference type="EMBL" id="JBHRYB010000016">
    <property type="protein sequence ID" value="MFC3681597.1"/>
    <property type="molecule type" value="Genomic_DNA"/>
</dbReference>
<dbReference type="PANTHER" id="PTHR30438">
    <property type="entry name" value="36 KDA ANTIGEN-RELATED"/>
    <property type="match status" value="1"/>
</dbReference>
<keyword evidence="2" id="KW-0472">Membrane</keyword>
<keyword evidence="2" id="KW-0812">Transmembrane</keyword>
<dbReference type="Pfam" id="PF25917">
    <property type="entry name" value="BSH_RND"/>
    <property type="match status" value="1"/>
</dbReference>
<proteinExistence type="inferred from homology"/>
<dbReference type="SUPFAM" id="SSF111369">
    <property type="entry name" value="HlyD-like secretion proteins"/>
    <property type="match status" value="1"/>
</dbReference>
<evidence type="ECO:0000313" key="4">
    <source>
        <dbReference type="EMBL" id="MFC3681597.1"/>
    </source>
</evidence>
<gene>
    <name evidence="4" type="ORF">ACFOMG_15940</name>
</gene>
<dbReference type="Gene3D" id="2.40.50.100">
    <property type="match status" value="1"/>
</dbReference>
<keyword evidence="2" id="KW-1133">Transmembrane helix</keyword>
<dbReference type="Proteomes" id="UP001595722">
    <property type="component" value="Unassembled WGS sequence"/>
</dbReference>
<name>A0ABV7VXZ8_9GAMM</name>
<dbReference type="PANTHER" id="PTHR30438:SF2">
    <property type="entry name" value="MEMBRANE PROTEIN"/>
    <property type="match status" value="1"/>
</dbReference>
<evidence type="ECO:0000259" key="3">
    <source>
        <dbReference type="Pfam" id="PF25917"/>
    </source>
</evidence>
<comment type="similarity">
    <text evidence="1">Belongs to the membrane fusion protein (MFP) (TC 8.A.1) family.</text>
</comment>
<comment type="caution">
    <text evidence="4">The sequence shown here is derived from an EMBL/GenBank/DDBJ whole genome shotgun (WGS) entry which is preliminary data.</text>
</comment>
<evidence type="ECO:0000256" key="2">
    <source>
        <dbReference type="SAM" id="Phobius"/>
    </source>
</evidence>
<organism evidence="4 5">
    <name type="scientific">Bacterioplanoides pacificum</name>
    <dbReference type="NCBI Taxonomy" id="1171596"/>
    <lineage>
        <taxon>Bacteria</taxon>
        <taxon>Pseudomonadati</taxon>
        <taxon>Pseudomonadota</taxon>
        <taxon>Gammaproteobacteria</taxon>
        <taxon>Oceanospirillales</taxon>
        <taxon>Oceanospirillaceae</taxon>
        <taxon>Bacterioplanoides</taxon>
    </lineage>
</organism>
<dbReference type="Gene3D" id="1.10.287.470">
    <property type="entry name" value="Helix hairpin bin"/>
    <property type="match status" value="1"/>
</dbReference>
<dbReference type="Gene3D" id="2.40.30.170">
    <property type="match status" value="1"/>
</dbReference>
<protein>
    <submittedName>
        <fullName evidence="4">HlyD family secretion protein</fullName>
    </submittedName>
</protein>
<feature type="transmembrane region" description="Helical" evidence="2">
    <location>
        <begin position="6"/>
        <end position="25"/>
    </location>
</feature>